<evidence type="ECO:0000256" key="2">
    <source>
        <dbReference type="ARBA" id="ARBA00022695"/>
    </source>
</evidence>
<comment type="caution">
    <text evidence="4">The sequence shown here is derived from an EMBL/GenBank/DDBJ whole genome shotgun (WGS) entry which is preliminary data.</text>
</comment>
<dbReference type="PANTHER" id="PTHR43584">
    <property type="entry name" value="NUCLEOTIDYL TRANSFERASE"/>
    <property type="match status" value="1"/>
</dbReference>
<dbReference type="NCBIfam" id="NF045761">
    <property type="entry name" value="NAMPUrTaseMurU"/>
    <property type="match status" value="1"/>
</dbReference>
<dbReference type="EMBL" id="DACSEI010000028">
    <property type="protein sequence ID" value="HAT1597171.1"/>
    <property type="molecule type" value="Genomic_DNA"/>
</dbReference>
<protein>
    <submittedName>
        <fullName evidence="4">Nucleotidyltransferase family protein</fullName>
    </submittedName>
</protein>
<dbReference type="InterPro" id="IPR029044">
    <property type="entry name" value="Nucleotide-diphossugar_trans"/>
</dbReference>
<gene>
    <name evidence="4" type="ORF">I8Y58_002410</name>
</gene>
<dbReference type="PANTHER" id="PTHR43584:SF8">
    <property type="entry name" value="N-ACETYLMURAMATE ALPHA-1-PHOSPHATE URIDYLYLTRANSFERASE"/>
    <property type="match status" value="1"/>
</dbReference>
<dbReference type="SUPFAM" id="SSF53448">
    <property type="entry name" value="Nucleotide-diphospho-sugar transferases"/>
    <property type="match status" value="1"/>
</dbReference>
<dbReference type="CDD" id="cd06422">
    <property type="entry name" value="NTP_transferase_like_1"/>
    <property type="match status" value="1"/>
</dbReference>
<sequence length="220" mass="24388">MKTAMILAAGRGERLRPLTDRIPKALCTVRNKPLIEHHIINLANAGFERLVINHAYLGGQIRQYIGNGKQWGLNIIYSPEPPGGLETGGGIVKALPLLGDEPFLTVNADIYTDFDFAQLQLKSIDTFHLILIPKNPSLLHHGDFGLINESRLTNTNQAYTFSGIACYNPEVFANCRQGRYSITPLLRKYVEQNKATGSIHSGIWYDIGSLARLQAANNFT</sequence>
<accession>A0AAN5KSM6</accession>
<dbReference type="InterPro" id="IPR050065">
    <property type="entry name" value="GlmU-like"/>
</dbReference>
<dbReference type="InterPro" id="IPR005835">
    <property type="entry name" value="NTP_transferase_dom"/>
</dbReference>
<keyword evidence="2" id="KW-0548">Nucleotidyltransferase</keyword>
<feature type="domain" description="Nucleotidyl transferase" evidence="3">
    <location>
        <begin position="4"/>
        <end position="219"/>
    </location>
</feature>
<evidence type="ECO:0000256" key="1">
    <source>
        <dbReference type="ARBA" id="ARBA00022679"/>
    </source>
</evidence>
<dbReference type="InterPro" id="IPR054790">
    <property type="entry name" value="MurU"/>
</dbReference>
<evidence type="ECO:0000313" key="4">
    <source>
        <dbReference type="EMBL" id="HAT1597171.1"/>
    </source>
</evidence>
<reference evidence="4" key="2">
    <citation type="submission" date="2020-11" db="EMBL/GenBank/DDBJ databases">
        <authorList>
            <consortium name="NCBI Pathogen Detection Project"/>
        </authorList>
    </citation>
    <scope>NUCLEOTIDE SEQUENCE</scope>
    <source>
        <strain evidence="4">D3612</strain>
    </source>
</reference>
<dbReference type="AlphaFoldDB" id="A0AAN5KSM6"/>
<proteinExistence type="predicted"/>
<dbReference type="Pfam" id="PF00483">
    <property type="entry name" value="NTP_transferase"/>
    <property type="match status" value="1"/>
</dbReference>
<dbReference type="Gene3D" id="3.90.550.10">
    <property type="entry name" value="Spore Coat Polysaccharide Biosynthesis Protein SpsA, Chain A"/>
    <property type="match status" value="1"/>
</dbReference>
<organism evidence="4 5">
    <name type="scientific">Legionella pneumophila</name>
    <dbReference type="NCBI Taxonomy" id="446"/>
    <lineage>
        <taxon>Bacteria</taxon>
        <taxon>Pseudomonadati</taxon>
        <taxon>Pseudomonadota</taxon>
        <taxon>Gammaproteobacteria</taxon>
        <taxon>Legionellales</taxon>
        <taxon>Legionellaceae</taxon>
        <taxon>Legionella</taxon>
    </lineage>
</organism>
<evidence type="ECO:0000313" key="5">
    <source>
        <dbReference type="Proteomes" id="UP000861567"/>
    </source>
</evidence>
<reference evidence="4" key="1">
    <citation type="journal article" date="2018" name="Genome Biol.">
        <title>SKESA: strategic k-mer extension for scrupulous assemblies.</title>
        <authorList>
            <person name="Souvorov A."/>
            <person name="Agarwala R."/>
            <person name="Lipman D.J."/>
        </authorList>
    </citation>
    <scope>NUCLEOTIDE SEQUENCE</scope>
    <source>
        <strain evidence="4">D3612</strain>
    </source>
</reference>
<evidence type="ECO:0000259" key="3">
    <source>
        <dbReference type="Pfam" id="PF00483"/>
    </source>
</evidence>
<dbReference type="GO" id="GO:0016779">
    <property type="term" value="F:nucleotidyltransferase activity"/>
    <property type="evidence" value="ECO:0007669"/>
    <property type="project" value="UniProtKB-KW"/>
</dbReference>
<dbReference type="Proteomes" id="UP000861567">
    <property type="component" value="Unassembled WGS sequence"/>
</dbReference>
<keyword evidence="1" id="KW-0808">Transferase</keyword>
<name>A0AAN5KSM6_LEGPN</name>